<proteinExistence type="predicted"/>
<reference evidence="2 3" key="1">
    <citation type="journal article" date="2018" name="PLoS Pathog.">
        <title>Evolution of structural diversity of trichothecenes, a family of toxins produced by plant pathogenic and entomopathogenic fungi.</title>
        <authorList>
            <person name="Proctor R.H."/>
            <person name="McCormick S.P."/>
            <person name="Kim H.S."/>
            <person name="Cardoza R.E."/>
            <person name="Stanley A.M."/>
            <person name="Lindo L."/>
            <person name="Kelly A."/>
            <person name="Brown D.W."/>
            <person name="Lee T."/>
            <person name="Vaughan M.M."/>
            <person name="Alexander N.J."/>
            <person name="Busman M."/>
            <person name="Gutierrez S."/>
        </authorList>
    </citation>
    <scope>NUCLEOTIDE SEQUENCE [LARGE SCALE GENOMIC DNA]</scope>
    <source>
        <strain evidence="2 3">IBT 40837</strain>
    </source>
</reference>
<feature type="signal peptide" evidence="1">
    <location>
        <begin position="1"/>
        <end position="17"/>
    </location>
</feature>
<sequence length="99" mass="10215">MWPLTVLLAVFAGTCTAAPHGQPVSRVIQGISPHAAPIETQASTLTLPGFNHLALNRTQAGIKTSDDAAFEGTCMQVTLGGHGKVGMTTLEGRFKSIGG</sequence>
<protein>
    <submittedName>
        <fullName evidence="2">Uncharacterized protein</fullName>
    </submittedName>
</protein>
<dbReference type="Proteomes" id="UP000266272">
    <property type="component" value="Unassembled WGS sequence"/>
</dbReference>
<dbReference type="AlphaFoldDB" id="A0A395NPN4"/>
<comment type="caution">
    <text evidence="2">The sequence shown here is derived from an EMBL/GenBank/DDBJ whole genome shotgun (WGS) entry which is preliminary data.</text>
</comment>
<gene>
    <name evidence="2" type="ORF">TARUN_4180</name>
</gene>
<dbReference type="EMBL" id="PXOA01000237">
    <property type="protein sequence ID" value="RFU78050.1"/>
    <property type="molecule type" value="Genomic_DNA"/>
</dbReference>
<dbReference type="OrthoDB" id="2947935at2759"/>
<keyword evidence="1" id="KW-0732">Signal</keyword>
<name>A0A395NPN4_TRIAR</name>
<evidence type="ECO:0000313" key="3">
    <source>
        <dbReference type="Proteomes" id="UP000266272"/>
    </source>
</evidence>
<evidence type="ECO:0000256" key="1">
    <source>
        <dbReference type="SAM" id="SignalP"/>
    </source>
</evidence>
<organism evidence="2 3">
    <name type="scientific">Trichoderma arundinaceum</name>
    <dbReference type="NCBI Taxonomy" id="490622"/>
    <lineage>
        <taxon>Eukaryota</taxon>
        <taxon>Fungi</taxon>
        <taxon>Dikarya</taxon>
        <taxon>Ascomycota</taxon>
        <taxon>Pezizomycotina</taxon>
        <taxon>Sordariomycetes</taxon>
        <taxon>Hypocreomycetidae</taxon>
        <taxon>Hypocreales</taxon>
        <taxon>Hypocreaceae</taxon>
        <taxon>Trichoderma</taxon>
    </lineage>
</organism>
<evidence type="ECO:0000313" key="2">
    <source>
        <dbReference type="EMBL" id="RFU78050.1"/>
    </source>
</evidence>
<keyword evidence="3" id="KW-1185">Reference proteome</keyword>
<accession>A0A395NPN4</accession>
<feature type="chain" id="PRO_5017418050" evidence="1">
    <location>
        <begin position="18"/>
        <end position="99"/>
    </location>
</feature>